<feature type="compositionally biased region" description="Low complexity" evidence="1">
    <location>
        <begin position="1213"/>
        <end position="1225"/>
    </location>
</feature>
<dbReference type="PANTHER" id="PTHR24114:SF41">
    <property type="entry name" value="PH DOMAIN-CONTAINING PROTEIN"/>
    <property type="match status" value="1"/>
</dbReference>
<evidence type="ECO:0000256" key="1">
    <source>
        <dbReference type="SAM" id="MobiDB-lite"/>
    </source>
</evidence>
<name>A0A093VU24_TALMA</name>
<dbReference type="Pfam" id="PF25353">
    <property type="entry name" value="PH_2nd_LRR"/>
    <property type="match status" value="2"/>
</dbReference>
<reference evidence="3" key="1">
    <citation type="journal article" date="2014" name="PLoS Genet.">
        <title>Signature Gene Expression Reveals Novel Clues to the Molecular Mechanisms of Dimorphic Transition in Penicillium marneffei.</title>
        <authorList>
            <person name="Yang E."/>
            <person name="Wang G."/>
            <person name="Cai J."/>
            <person name="Woo P.C."/>
            <person name="Lau S.K."/>
            <person name="Yuen K.-Y."/>
            <person name="Chow W.-N."/>
            <person name="Lin X."/>
        </authorList>
    </citation>
    <scope>NUCLEOTIDE SEQUENCE [LARGE SCALE GENOMIC DNA]</scope>
    <source>
        <strain evidence="3">PM1</strain>
    </source>
</reference>
<dbReference type="EMBL" id="JPOX01000008">
    <property type="protein sequence ID" value="KFX50137.1"/>
    <property type="molecule type" value="Genomic_DNA"/>
</dbReference>
<dbReference type="Gene3D" id="3.80.10.10">
    <property type="entry name" value="Ribonuclease Inhibitor"/>
    <property type="match status" value="1"/>
</dbReference>
<dbReference type="InterPro" id="IPR032675">
    <property type="entry name" value="LRR_dom_sf"/>
</dbReference>
<evidence type="ECO:0000313" key="3">
    <source>
        <dbReference type="EMBL" id="KFX50136.1"/>
    </source>
</evidence>
<dbReference type="SUPFAM" id="SSF52047">
    <property type="entry name" value="RNI-like"/>
    <property type="match status" value="1"/>
</dbReference>
<organism evidence="3">
    <name type="scientific">Talaromyces marneffei PM1</name>
    <dbReference type="NCBI Taxonomy" id="1077442"/>
    <lineage>
        <taxon>Eukaryota</taxon>
        <taxon>Fungi</taxon>
        <taxon>Dikarya</taxon>
        <taxon>Ascomycota</taxon>
        <taxon>Pezizomycotina</taxon>
        <taxon>Eurotiomycetes</taxon>
        <taxon>Eurotiomycetidae</taxon>
        <taxon>Eurotiales</taxon>
        <taxon>Trichocomaceae</taxon>
        <taxon>Talaromyces</taxon>
        <taxon>Talaromyces sect. Talaromyces</taxon>
    </lineage>
</organism>
<evidence type="ECO:0000259" key="2">
    <source>
        <dbReference type="Pfam" id="PF25353"/>
    </source>
</evidence>
<dbReference type="InterPro" id="IPR052394">
    <property type="entry name" value="LRR-containing"/>
</dbReference>
<feature type="compositionally biased region" description="Polar residues" evidence="1">
    <location>
        <begin position="1270"/>
        <end position="1281"/>
    </location>
</feature>
<gene>
    <name evidence="3" type="ORF">GQ26_0082880</name>
</gene>
<sequence length="1299" mass="143115">MAEILVGKRERRKSFTFFHHSPQFSAPTSTTAPSVSTSHDRSASDGVSTVKGARRNSGFFGSRDPSPRGAPANVPCRRQTSESEVMFGMPADVSKQKRKSLQPSKRASMFGSFRSLQSLEDELAGQRSRGASIDDNDLIASPLAQAKKSLGHVVLHHGEVQTAGTMWRKRSHYLVLTDTHLIRFKSQHKAVDLFPTINISSGRTTPVNRQSVVSIGSAQDHSLSAHNGDLAAIALNSIVSLTDPEEQHLWLIGIRSAAQSARTNEPFPFETKTIDYVVRILEQERDYDPENFNLFRVIQRSPTIFRVIQRSPTKQNIRSSTDDFGKLSATMCYLAIGLHRIHLIPLHRGSSRSSLVSLSEIDLGSSLGLMALTSLMVHSGDDRFQLTFRVPLQSATVVNLASVHSLDVVLWVRQRIEFLRPLWLHQPYDLIASSEVADENLIQSTELIEEFGCFDRTLVAYSASYDIDTSNIRYTIDLECEDAPCFKLLPPASKKCSQYSALELLALMRALRYNESFVSISFSGVSLDVLQNCRDRFSIDWNAFLTRAGAQVTIAGQDRLSLLSQEIRALALKNKRLRRLDFSFCLSRTPISDRGARDPGCGIPEAIFPLCRRQLTNVDWIVLNGIKLGDSDLDYIVDAASQRTSHLRALEVGECGLSVHDLDLVLSTLTAQETTLEAVNISGIQGRLSPELFQQQIGYFGQIRKINLTRVARTSGTEPLIAPETLLNWRLEELSLSQTAVNKETVESIAAYLVSDRSSSLRILRLDQCGLTGGDVATFLRCMTRPADKVRDMHLHVSENHLDTNYSLLFNAIADNNTPRICPETCEALQLMFEENETLEELDISGEYAHLDVARFGIGLNQALTGLKKNKSLKVLRIEHQKLGLQGANTLASVLEENTSLQEIYCENNDMNLQSFTVLVNGLQRNDSVTLLPVMNTDRHQSLERLRREFINVKRDTSSHQPGPSSIRRSIHAAMAIGQPSGGHKLAKSNMAARSKEAAQFSESSTSETLDEEVEVTLESLNRRWDIEVDRLRQYLYRNYCTLNGIPYDADGYQDLDAVEEPDSADVSRPATSISIGITIEELEKLDMNLSMGEMTMQNIFKPSSGNSGHSTDSERDAIAMMMENSSGSTSPVVTMSSVQSTPTIESLKLMESLRPLSPASSGSENKPFAVLKEYSASTSSSPQLSLPVPAIFKVPPPPFTRNDSTATSIRSIASSSNMSTTSTAPQAPSFRSTGGTSSISASSLRKLLSSRPSSAMRGMRQISGGHGSGNSSKAGSTSGLAMSDEPPKIIWSPPKVEL</sequence>
<feature type="compositionally biased region" description="Low complexity" evidence="1">
    <location>
        <begin position="25"/>
        <end position="37"/>
    </location>
</feature>
<comment type="caution">
    <text evidence="3">The sequence shown here is derived from an EMBL/GenBank/DDBJ whole genome shotgun (WGS) entry which is preliminary data.</text>
</comment>
<dbReference type="PANTHER" id="PTHR24114">
    <property type="entry name" value="LEUCINE RICH REPEAT FAMILY PROTEIN"/>
    <property type="match status" value="1"/>
</dbReference>
<feature type="compositionally biased region" description="Low complexity" evidence="1">
    <location>
        <begin position="1233"/>
        <end position="1256"/>
    </location>
</feature>
<dbReference type="InterPro" id="IPR057334">
    <property type="entry name" value="PH_2nd_LRR"/>
</dbReference>
<accession>A0A093VU24</accession>
<dbReference type="EMBL" id="JPOX01000008">
    <property type="protein sequence ID" value="KFX50136.1"/>
    <property type="molecule type" value="Genomic_DNA"/>
</dbReference>
<dbReference type="eggNOG" id="ENOG502RSHR">
    <property type="taxonomic scope" value="Eukaryota"/>
</dbReference>
<feature type="domain" description="LRR-containing protein second PH" evidence="2">
    <location>
        <begin position="273"/>
        <end position="302"/>
    </location>
</feature>
<proteinExistence type="predicted"/>
<dbReference type="SMART" id="SM00368">
    <property type="entry name" value="LRR_RI"/>
    <property type="match status" value="5"/>
</dbReference>
<feature type="region of interest" description="Disordered" evidence="1">
    <location>
        <begin position="1213"/>
        <end position="1299"/>
    </location>
</feature>
<protein>
    <submittedName>
        <fullName evidence="3">Nucleotide-binding oligomerization domain-containing protein 2</fullName>
    </submittedName>
</protein>
<feature type="region of interest" description="Disordered" evidence="1">
    <location>
        <begin position="16"/>
        <end position="84"/>
    </location>
</feature>
<feature type="domain" description="LRR-containing protein second PH" evidence="2">
    <location>
        <begin position="303"/>
        <end position="444"/>
    </location>
</feature>